<dbReference type="AlphaFoldDB" id="A0A3N1ZSG2"/>
<dbReference type="GO" id="GO:0008757">
    <property type="term" value="F:S-adenosylmethionine-dependent methyltransferase activity"/>
    <property type="evidence" value="ECO:0007669"/>
    <property type="project" value="InterPro"/>
</dbReference>
<sequence>MPASTGGIAACPICHGPLAVEARELWCDKGHRFDKAREGFVNLLRPGKSRKAVIGDDADMVADRRRFLDRGHYQVLSEGIAELVRDLEAERPVESLLDVGCGEGTFTAAMLGALADDDSPAPTRMAFDISRPAVKVTARRAPEALTCVASVIDMPVLDHSVDVLTSIMAPLHEAEFARVIRPGGRIVVVSPGDSHLAQLRQVLYPHYRPHDEQVALTESLDVVEQRRFTSHVHMGSAQELHEVWGMTPYRWNTPLDGQERFAKLTELDVDVHFVATVFRAV</sequence>
<feature type="binding site" evidence="1">
    <location>
        <position position="11"/>
    </location>
    <ligand>
        <name>Zn(2+)</name>
        <dbReference type="ChEBI" id="CHEBI:29105"/>
    </ligand>
</feature>
<evidence type="ECO:0000313" key="5">
    <source>
        <dbReference type="EMBL" id="ROR53668.1"/>
    </source>
</evidence>
<dbReference type="PIRSF" id="PIRSF018249">
    <property type="entry name" value="MyrA_prd"/>
    <property type="match status" value="1"/>
</dbReference>
<dbReference type="Pfam" id="PF08241">
    <property type="entry name" value="Methyltransf_11"/>
    <property type="match status" value="1"/>
</dbReference>
<protein>
    <submittedName>
        <fullName evidence="5">23S rRNA (Guanine745-N1)-methyltransferase</fullName>
    </submittedName>
</protein>
<gene>
    <name evidence="5" type="ORF">EDD41_0833</name>
</gene>
<feature type="binding site" evidence="2">
    <location>
        <position position="73"/>
    </location>
    <ligand>
        <name>S-adenosyl-L-methionine</name>
        <dbReference type="ChEBI" id="CHEBI:59789"/>
    </ligand>
</feature>
<name>A0A3N1ZSG2_9ACTN</name>
<dbReference type="InterPro" id="IPR016718">
    <property type="entry name" value="rRNA_m1G-MeTrfase_A_prd"/>
</dbReference>
<dbReference type="InterPro" id="IPR013216">
    <property type="entry name" value="Methyltransf_11"/>
</dbReference>
<comment type="caution">
    <text evidence="5">The sequence shown here is derived from an EMBL/GenBank/DDBJ whole genome shotgun (WGS) entry which is preliminary data.</text>
</comment>
<keyword evidence="1" id="KW-0479">Metal-binding</keyword>
<dbReference type="EMBL" id="RKHG01000001">
    <property type="protein sequence ID" value="ROR53668.1"/>
    <property type="molecule type" value="Genomic_DNA"/>
</dbReference>
<dbReference type="GO" id="GO:0032259">
    <property type="term" value="P:methylation"/>
    <property type="evidence" value="ECO:0007669"/>
    <property type="project" value="UniProtKB-KW"/>
</dbReference>
<evidence type="ECO:0000256" key="2">
    <source>
        <dbReference type="PIRSR" id="PIRSR018249-2"/>
    </source>
</evidence>
<dbReference type="InterPro" id="IPR052939">
    <property type="entry name" value="23S_rRNA_MeTrnsfrase_RlmA"/>
</dbReference>
<dbReference type="Pfam" id="PF21302">
    <property type="entry name" value="Zn_ribbon_RlmA"/>
    <property type="match status" value="1"/>
</dbReference>
<keyword evidence="2" id="KW-0949">S-adenosyl-L-methionine</keyword>
<dbReference type="GO" id="GO:0046872">
    <property type="term" value="F:metal ion binding"/>
    <property type="evidence" value="ECO:0007669"/>
    <property type="project" value="UniProtKB-KW"/>
</dbReference>
<keyword evidence="1" id="KW-0862">Zinc</keyword>
<feature type="binding site" evidence="1">
    <location>
        <position position="31"/>
    </location>
    <ligand>
        <name>Zn(2+)</name>
        <dbReference type="ChEBI" id="CHEBI:29105"/>
    </ligand>
</feature>
<dbReference type="PANTHER" id="PTHR43460:SF1">
    <property type="entry name" value="METHYLTRANSFERASE TYPE 11 DOMAIN-CONTAINING PROTEIN"/>
    <property type="match status" value="1"/>
</dbReference>
<dbReference type="Gene3D" id="3.40.50.150">
    <property type="entry name" value="Vaccinia Virus protein VP39"/>
    <property type="match status" value="1"/>
</dbReference>
<reference evidence="5 6" key="1">
    <citation type="submission" date="2018-11" db="EMBL/GenBank/DDBJ databases">
        <title>Sequencing the genomes of 1000 actinobacteria strains.</title>
        <authorList>
            <person name="Klenk H.-P."/>
        </authorList>
    </citation>
    <scope>NUCLEOTIDE SEQUENCE [LARGE SCALE GENOMIC DNA]</scope>
    <source>
        <strain evidence="5 6">DSM 10546</strain>
    </source>
</reference>
<dbReference type="SUPFAM" id="SSF53335">
    <property type="entry name" value="S-adenosyl-L-methionine-dependent methyltransferases"/>
    <property type="match status" value="1"/>
</dbReference>
<keyword evidence="5" id="KW-0808">Transferase</keyword>
<dbReference type="CDD" id="cd02440">
    <property type="entry name" value="AdoMet_MTases"/>
    <property type="match status" value="1"/>
</dbReference>
<feature type="domain" description="23S rRNA (guanine(745)-N(1))-methyltransferase N-terminal" evidence="4">
    <location>
        <begin position="10"/>
        <end position="44"/>
    </location>
</feature>
<proteinExistence type="predicted"/>
<dbReference type="PANTHER" id="PTHR43460">
    <property type="entry name" value="METHYLTRANSFERASE"/>
    <property type="match status" value="1"/>
</dbReference>
<evidence type="ECO:0000259" key="4">
    <source>
        <dbReference type="Pfam" id="PF21302"/>
    </source>
</evidence>
<feature type="binding site" evidence="2">
    <location>
        <position position="195"/>
    </location>
    <ligand>
        <name>S-adenosyl-L-methionine</name>
        <dbReference type="ChEBI" id="CHEBI:59789"/>
    </ligand>
</feature>
<dbReference type="InterPro" id="IPR048647">
    <property type="entry name" value="RlmA_N"/>
</dbReference>
<evidence type="ECO:0000313" key="6">
    <source>
        <dbReference type="Proteomes" id="UP000275749"/>
    </source>
</evidence>
<dbReference type="Proteomes" id="UP000275749">
    <property type="component" value="Unassembled WGS sequence"/>
</dbReference>
<evidence type="ECO:0000259" key="3">
    <source>
        <dbReference type="Pfam" id="PF08241"/>
    </source>
</evidence>
<feature type="binding site" evidence="2">
    <location>
        <begin position="103"/>
        <end position="104"/>
    </location>
    <ligand>
        <name>S-adenosyl-L-methionine</name>
        <dbReference type="ChEBI" id="CHEBI:59789"/>
    </ligand>
</feature>
<feature type="binding site" evidence="1">
    <location>
        <position position="27"/>
    </location>
    <ligand>
        <name>Zn(2+)</name>
        <dbReference type="ChEBI" id="CHEBI:29105"/>
    </ligand>
</feature>
<evidence type="ECO:0000256" key="1">
    <source>
        <dbReference type="PIRSR" id="PIRSR018249-1"/>
    </source>
</evidence>
<organism evidence="5 6">
    <name type="scientific">Luteococcus japonicus</name>
    <dbReference type="NCBI Taxonomy" id="33984"/>
    <lineage>
        <taxon>Bacteria</taxon>
        <taxon>Bacillati</taxon>
        <taxon>Actinomycetota</taxon>
        <taxon>Actinomycetes</taxon>
        <taxon>Propionibacteriales</taxon>
        <taxon>Propionibacteriaceae</taxon>
        <taxon>Luteococcus</taxon>
    </lineage>
</organism>
<feature type="binding site" evidence="1">
    <location>
        <position position="14"/>
    </location>
    <ligand>
        <name>Zn(2+)</name>
        <dbReference type="ChEBI" id="CHEBI:29105"/>
    </ligand>
</feature>
<keyword evidence="5" id="KW-0489">Methyltransferase</keyword>
<accession>A0A3N1ZSG2</accession>
<dbReference type="InterPro" id="IPR029063">
    <property type="entry name" value="SAM-dependent_MTases_sf"/>
</dbReference>
<feature type="domain" description="Methyltransferase type 11" evidence="3">
    <location>
        <begin position="97"/>
        <end position="188"/>
    </location>
</feature>